<dbReference type="OrthoDB" id="1260127at2"/>
<proteinExistence type="predicted"/>
<dbReference type="EMBL" id="SPPK01000003">
    <property type="protein sequence ID" value="TFU89353.1"/>
    <property type="molecule type" value="Genomic_DNA"/>
</dbReference>
<accession>A0A4Y9ILI8</accession>
<dbReference type="Proteomes" id="UP000298285">
    <property type="component" value="Unassembled WGS sequence"/>
</dbReference>
<dbReference type="InterPro" id="IPR010921">
    <property type="entry name" value="Trp_repressor/repl_initiator"/>
</dbReference>
<sequence length="123" mass="14899">MERKKKQNLKNKENRPLYHKIYADMIRDKYPDREANCINYLNKRNWTALDVIRVNMILFSNKQGRKEILLGQRHRAYDQKSIKQILQDQKENMLNNKELATKYKLSRNTVAKWKKLFGEEVSE</sequence>
<organism evidence="1 2">
    <name type="scientific">Dysgonomonas mossii</name>
    <dbReference type="NCBI Taxonomy" id="163665"/>
    <lineage>
        <taxon>Bacteria</taxon>
        <taxon>Pseudomonadati</taxon>
        <taxon>Bacteroidota</taxon>
        <taxon>Bacteroidia</taxon>
        <taxon>Bacteroidales</taxon>
        <taxon>Dysgonomonadaceae</taxon>
        <taxon>Dysgonomonas</taxon>
    </lineage>
</organism>
<dbReference type="AlphaFoldDB" id="A0A4Y9ILI8"/>
<comment type="caution">
    <text evidence="1">The sequence shown here is derived from an EMBL/GenBank/DDBJ whole genome shotgun (WGS) entry which is preliminary data.</text>
</comment>
<reference evidence="1 2" key="1">
    <citation type="submission" date="2019-03" db="EMBL/GenBank/DDBJ databases">
        <title>Diversity of the mouse oral microbiome.</title>
        <authorList>
            <person name="Joseph S."/>
            <person name="Aduse-Opoku J."/>
            <person name="Curtis M."/>
            <person name="Wade W."/>
            <person name="Hashim A."/>
        </authorList>
    </citation>
    <scope>NUCLEOTIDE SEQUENCE [LARGE SCALE GENOMIC DNA]</scope>
    <source>
        <strain evidence="1 2">P11</strain>
    </source>
</reference>
<dbReference type="SUPFAM" id="SSF48295">
    <property type="entry name" value="TrpR-like"/>
    <property type="match status" value="1"/>
</dbReference>
<protein>
    <submittedName>
        <fullName evidence="1">Helix-turn-helix domain-containing protein</fullName>
    </submittedName>
</protein>
<name>A0A4Y9ILI8_9BACT</name>
<dbReference type="GO" id="GO:0043565">
    <property type="term" value="F:sequence-specific DNA binding"/>
    <property type="evidence" value="ECO:0007669"/>
    <property type="project" value="InterPro"/>
</dbReference>
<evidence type="ECO:0000313" key="1">
    <source>
        <dbReference type="EMBL" id="TFU89353.1"/>
    </source>
</evidence>
<evidence type="ECO:0000313" key="2">
    <source>
        <dbReference type="Proteomes" id="UP000298285"/>
    </source>
</evidence>
<gene>
    <name evidence="1" type="ORF">E4T88_11735</name>
</gene>